<accession>A0A139HRL1</accession>
<dbReference type="SUPFAM" id="SSF81383">
    <property type="entry name" value="F-box domain"/>
    <property type="match status" value="1"/>
</dbReference>
<dbReference type="EMBL" id="LFZN01000015">
    <property type="protein sequence ID" value="KXT05090.1"/>
    <property type="molecule type" value="Genomic_DNA"/>
</dbReference>
<dbReference type="AlphaFoldDB" id="A0A139HRL1"/>
<dbReference type="STRING" id="321146.A0A139HRL1"/>
<dbReference type="Proteomes" id="UP000070133">
    <property type="component" value="Unassembled WGS sequence"/>
</dbReference>
<comment type="caution">
    <text evidence="1">The sequence shown here is derived from an EMBL/GenBank/DDBJ whole genome shotgun (WGS) entry which is preliminary data.</text>
</comment>
<name>A0A139HRL1_9PEZI</name>
<evidence type="ECO:0000313" key="1">
    <source>
        <dbReference type="EMBL" id="KXT05090.1"/>
    </source>
</evidence>
<proteinExistence type="predicted"/>
<keyword evidence="2" id="KW-1185">Reference proteome</keyword>
<organism evidence="1 2">
    <name type="scientific">Pseudocercospora eumusae</name>
    <dbReference type="NCBI Taxonomy" id="321146"/>
    <lineage>
        <taxon>Eukaryota</taxon>
        <taxon>Fungi</taxon>
        <taxon>Dikarya</taxon>
        <taxon>Ascomycota</taxon>
        <taxon>Pezizomycotina</taxon>
        <taxon>Dothideomycetes</taxon>
        <taxon>Dothideomycetidae</taxon>
        <taxon>Mycosphaerellales</taxon>
        <taxon>Mycosphaerellaceae</taxon>
        <taxon>Pseudocercospora</taxon>
    </lineage>
</organism>
<dbReference type="OrthoDB" id="3645130at2759"/>
<dbReference type="InterPro" id="IPR036047">
    <property type="entry name" value="F-box-like_dom_sf"/>
</dbReference>
<sequence>MAATKVFNIGELAEAILVQLPTRDLLLAQRVSKAFKHTIDTSRPIQKALFLLPGERSDPNVHDELTIDGEHAASTIPGAMDLQSSIEHTGIAVNPLLIRCMRMQTLAEWPCAEVCGEFPNMLKARLIKSPPEASCRRMFLSQPPMEFQTTSIDLRWPGEVSFYEYEGPRDRKKRSMGFGGGRTFGQLLDMMQGCVKQRYPTKEIVLSMARWPFCLAPAETSEDTW</sequence>
<reference evidence="1 2" key="1">
    <citation type="submission" date="2015-07" db="EMBL/GenBank/DDBJ databases">
        <title>Comparative genomics of the Sigatoka disease complex on banana suggests a link between parallel evolutionary changes in Pseudocercospora fijiensis and Pseudocercospora eumusae and increased virulence on the banana host.</title>
        <authorList>
            <person name="Chang T.-C."/>
            <person name="Salvucci A."/>
            <person name="Crous P.W."/>
            <person name="Stergiopoulos I."/>
        </authorList>
    </citation>
    <scope>NUCLEOTIDE SEQUENCE [LARGE SCALE GENOMIC DNA]</scope>
    <source>
        <strain evidence="1 2">CBS 114824</strain>
    </source>
</reference>
<gene>
    <name evidence="1" type="ORF">AC578_7578</name>
</gene>
<protein>
    <recommendedName>
        <fullName evidence="3">F-box domain-containing protein</fullName>
    </recommendedName>
</protein>
<evidence type="ECO:0008006" key="3">
    <source>
        <dbReference type="Google" id="ProtNLM"/>
    </source>
</evidence>
<evidence type="ECO:0000313" key="2">
    <source>
        <dbReference type="Proteomes" id="UP000070133"/>
    </source>
</evidence>